<feature type="domain" description="Peptidase S9 prolyl oligopeptidase catalytic" evidence="2">
    <location>
        <begin position="544"/>
        <end position="768"/>
    </location>
</feature>
<dbReference type="SUPFAM" id="SSF82171">
    <property type="entry name" value="DPP6 N-terminal domain-like"/>
    <property type="match status" value="1"/>
</dbReference>
<dbReference type="InterPro" id="IPR011042">
    <property type="entry name" value="6-blade_b-propeller_TolB-like"/>
</dbReference>
<dbReference type="Gene3D" id="3.40.50.1820">
    <property type="entry name" value="alpha/beta hydrolase"/>
    <property type="match status" value="1"/>
</dbReference>
<evidence type="ECO:0000256" key="1">
    <source>
        <dbReference type="SAM" id="MobiDB-lite"/>
    </source>
</evidence>
<accession>A0A914W7K8</accession>
<dbReference type="Pfam" id="PF00326">
    <property type="entry name" value="Peptidase_S9"/>
    <property type="match status" value="1"/>
</dbReference>
<reference evidence="4" key="1">
    <citation type="submission" date="2022-11" db="UniProtKB">
        <authorList>
            <consortium name="WormBaseParasite"/>
        </authorList>
    </citation>
    <scope>IDENTIFICATION</scope>
</reference>
<dbReference type="InterPro" id="IPR029058">
    <property type="entry name" value="AB_hydrolase_fold"/>
</dbReference>
<evidence type="ECO:0000313" key="4">
    <source>
        <dbReference type="WBParaSite" id="PSAMB.scaffold319size56836.g4717.t1"/>
    </source>
</evidence>
<name>A0A914W7K8_9BILA</name>
<dbReference type="InterPro" id="IPR050585">
    <property type="entry name" value="Xaa-Pro_dipeptidyl-ppase/CocE"/>
</dbReference>
<dbReference type="WBParaSite" id="PSAMB.scaffold319size56836.g4717.t1">
    <property type="protein sequence ID" value="PSAMB.scaffold319size56836.g4717.t1"/>
    <property type="gene ID" value="PSAMB.scaffold319size56836.g4717"/>
</dbReference>
<dbReference type="PANTHER" id="PTHR43056">
    <property type="entry name" value="PEPTIDASE S9 PROLYL OLIGOPEPTIDASE"/>
    <property type="match status" value="1"/>
</dbReference>
<protein>
    <submittedName>
        <fullName evidence="4">Peptidase S9 prolyl oligopeptidase catalytic domain-containing protein</fullName>
    </submittedName>
</protein>
<dbReference type="AlphaFoldDB" id="A0A914W7K8"/>
<proteinExistence type="predicted"/>
<evidence type="ECO:0000259" key="2">
    <source>
        <dbReference type="Pfam" id="PF00326"/>
    </source>
</evidence>
<dbReference type="PANTHER" id="PTHR43056:SF5">
    <property type="entry name" value="PEPTIDASE S9 PROLYL OLIGOPEPTIDASE CATALYTIC DOMAIN-CONTAINING PROTEIN"/>
    <property type="match status" value="1"/>
</dbReference>
<dbReference type="SUPFAM" id="SSF53474">
    <property type="entry name" value="alpha/beta-Hydrolases"/>
    <property type="match status" value="1"/>
</dbReference>
<organism evidence="3 4">
    <name type="scientific">Plectus sambesii</name>
    <dbReference type="NCBI Taxonomy" id="2011161"/>
    <lineage>
        <taxon>Eukaryota</taxon>
        <taxon>Metazoa</taxon>
        <taxon>Ecdysozoa</taxon>
        <taxon>Nematoda</taxon>
        <taxon>Chromadorea</taxon>
        <taxon>Plectida</taxon>
        <taxon>Plectina</taxon>
        <taxon>Plectoidea</taxon>
        <taxon>Plectidae</taxon>
        <taxon>Plectus</taxon>
    </lineage>
</organism>
<dbReference type="InterPro" id="IPR001375">
    <property type="entry name" value="Peptidase_S9_cat"/>
</dbReference>
<dbReference type="GO" id="GO:0008236">
    <property type="term" value="F:serine-type peptidase activity"/>
    <property type="evidence" value="ECO:0007669"/>
    <property type="project" value="InterPro"/>
</dbReference>
<dbReference type="Proteomes" id="UP000887566">
    <property type="component" value="Unplaced"/>
</dbReference>
<sequence>MGFNERQLVFNNASIIKAKRAEKERKREKAIRKAEQEAKEDDDWRERLAQHRFKPQEDVPFGSWQSPFSSDLVTASIELQEIAIDRTQSQTRLYWLQRQYFDAAAYSPLNKERDAMSRDPFYRGSVFSVDLDADGSASEPVEWTRAPYKVQTNVHSTQLHDYWAIRNMGGSISGHDGCLYFATKHNLYCADQPGSTEYLSLALGPNWRFAEPTIAHGAVYCIHEVVSLKSADKGKPPQNRLVRLCPNRTERKQAADRFQYTYPELLVISDDADFYASPQISPDGRTLVWMQWSHPNMPWQATEIWSINLDVQSGTPLTATKRKILGDGKTCYMQPRWSPNGSLYVIADTSDWWNIYEVDIANAKLNRNVARMHAEIGAPMWRLGSFAQSYDFDPRSTKMAFEADGKLHILNLSESSKTIQIHTGYARHRSVYFGNNSDIYCIASGPTKPQCLIRYSLATENVTIIVEADNGMKHLAERRGIDWSRYMSAPEHLSISVEEGKEPNDFFTGFYYSPKNDDYAPLTGQYPPLIIYLHDGPTDQKTDEFDSRIFYFTSRGFAWFSINYRGSSGYGRSYRDNLNGHWGRYEVEDAITAAKYLAKKNMCDPSSIFLFGESAGGFSAMRAACAKDIFRGAMIHYGYCDLVSLHKRANFGQESKQVGMLKDADKFRAHYWSRLGGEYDLEACTTLKALSPLTIKDEIACPIGIIYGLDDKMSRGGCHDYDEIWKCAREKGYLTTMLEFYDEGHGFQKPANQRLSLDGTYAYFCKLLEINATLADEGHGFQKPANQRLSLDGTYAYFCKLLEINATVKCGRGDGDPKERVSLLKSPLCILAYS</sequence>
<keyword evidence="3" id="KW-1185">Reference proteome</keyword>
<dbReference type="GO" id="GO:0006508">
    <property type="term" value="P:proteolysis"/>
    <property type="evidence" value="ECO:0007669"/>
    <property type="project" value="InterPro"/>
</dbReference>
<evidence type="ECO:0000313" key="3">
    <source>
        <dbReference type="Proteomes" id="UP000887566"/>
    </source>
</evidence>
<feature type="region of interest" description="Disordered" evidence="1">
    <location>
        <begin position="24"/>
        <end position="43"/>
    </location>
</feature>
<dbReference type="Gene3D" id="2.120.10.30">
    <property type="entry name" value="TolB, C-terminal domain"/>
    <property type="match status" value="1"/>
</dbReference>